<dbReference type="GO" id="GO:0009063">
    <property type="term" value="P:amino acid catabolic process"/>
    <property type="evidence" value="ECO:0007669"/>
    <property type="project" value="TreeGrafter"/>
</dbReference>
<dbReference type="AlphaFoldDB" id="A0A8E2JZK3"/>
<reference evidence="3 4" key="1">
    <citation type="journal article" date="2016" name="Nat. Commun.">
        <title>Ectomycorrhizal ecology is imprinted in the genome of the dominant symbiotic fungus Cenococcum geophilum.</title>
        <authorList>
            <consortium name="DOE Joint Genome Institute"/>
            <person name="Peter M."/>
            <person name="Kohler A."/>
            <person name="Ohm R.A."/>
            <person name="Kuo A."/>
            <person name="Krutzmann J."/>
            <person name="Morin E."/>
            <person name="Arend M."/>
            <person name="Barry K.W."/>
            <person name="Binder M."/>
            <person name="Choi C."/>
            <person name="Clum A."/>
            <person name="Copeland A."/>
            <person name="Grisel N."/>
            <person name="Haridas S."/>
            <person name="Kipfer T."/>
            <person name="LaButti K."/>
            <person name="Lindquist E."/>
            <person name="Lipzen A."/>
            <person name="Maire R."/>
            <person name="Meier B."/>
            <person name="Mihaltcheva S."/>
            <person name="Molinier V."/>
            <person name="Murat C."/>
            <person name="Poggeler S."/>
            <person name="Quandt C.A."/>
            <person name="Sperisen C."/>
            <person name="Tritt A."/>
            <person name="Tisserant E."/>
            <person name="Crous P.W."/>
            <person name="Henrissat B."/>
            <person name="Nehls U."/>
            <person name="Egli S."/>
            <person name="Spatafora J.W."/>
            <person name="Grigoriev I.V."/>
            <person name="Martin F.M."/>
        </authorList>
    </citation>
    <scope>NUCLEOTIDE SEQUENCE [LARGE SCALE GENOMIC DNA]</scope>
    <source>
        <strain evidence="3 4">CBS 207.34</strain>
    </source>
</reference>
<proteinExistence type="predicted"/>
<accession>A0A8E2JZK3</accession>
<organism evidence="3 4">
    <name type="scientific">Glonium stellatum</name>
    <dbReference type="NCBI Taxonomy" id="574774"/>
    <lineage>
        <taxon>Eukaryota</taxon>
        <taxon>Fungi</taxon>
        <taxon>Dikarya</taxon>
        <taxon>Ascomycota</taxon>
        <taxon>Pezizomycotina</taxon>
        <taxon>Dothideomycetes</taxon>
        <taxon>Pleosporomycetidae</taxon>
        <taxon>Gloniales</taxon>
        <taxon>Gloniaceae</taxon>
        <taxon>Glonium</taxon>
    </lineage>
</organism>
<dbReference type="Proteomes" id="UP000250140">
    <property type="component" value="Unassembled WGS sequence"/>
</dbReference>
<feature type="compositionally biased region" description="Basic and acidic residues" evidence="1">
    <location>
        <begin position="256"/>
        <end position="270"/>
    </location>
</feature>
<dbReference type="Gene3D" id="1.10.10.1620">
    <property type="match status" value="1"/>
</dbReference>
<evidence type="ECO:0000259" key="2">
    <source>
        <dbReference type="Pfam" id="PF01593"/>
    </source>
</evidence>
<dbReference type="Gene3D" id="3.50.50.60">
    <property type="entry name" value="FAD/NAD(P)-binding domain"/>
    <property type="match status" value="1"/>
</dbReference>
<dbReference type="Gene3D" id="3.90.660.10">
    <property type="match status" value="1"/>
</dbReference>
<dbReference type="SUPFAM" id="SSF54373">
    <property type="entry name" value="FAD-linked reductases, C-terminal domain"/>
    <property type="match status" value="1"/>
</dbReference>
<dbReference type="SUPFAM" id="SSF51905">
    <property type="entry name" value="FAD/NAD(P)-binding domain"/>
    <property type="match status" value="1"/>
</dbReference>
<dbReference type="InterPro" id="IPR036188">
    <property type="entry name" value="FAD/NAD-bd_sf"/>
</dbReference>
<evidence type="ECO:0000256" key="1">
    <source>
        <dbReference type="SAM" id="MobiDB-lite"/>
    </source>
</evidence>
<dbReference type="Pfam" id="PF01593">
    <property type="entry name" value="Amino_oxidase"/>
    <property type="match status" value="1"/>
</dbReference>
<sequence>MSLTGTLPVILPPPTREPYKYQWARHVAREKLEADFLALKEKIAESNLKNWDAADSIEKLALAKSNDFKHPGSDLAGAEPQEHMKIGIIGAGVAGMFTAMILDQIKERIPGLKDVISYDILEAAGEKRLGGRLYTHEFTDKPHDYYDVGAMRFPHNEVMKRTYQLFEYLDMVDDLVPYYMSDYDGVCPSYFNDVQRVGPVPKGEENPYGINTPGDEIVPKALMKRNPSDVIEEAIKPFVDRLLEDLDANPKTGLEAPKKDAQGKVHPPDSYDHHHSGWELLMTADSMSTRQFLRSTVLPGIPECVAKGPGYSFNTIEWLETFTYATGWYNQSLAETVLESLDFYVPTKKNPEAGNKVEKKPWDKTGWVCVEGGAQKIARKMAAKLKKQPEFNKQVTGIATDDDRTMSLKIKDEPKPRKYFAVFNSTTLGALQRMDLTKAGLRYGTKQAIRSLGYGASCKVGMKFKTAWWMKSPHFIKEGGIARTDLPLRVCVYPSYNIHDDPEKSAVLLCSYTWAQDAQRIGALISPDSPQNEDDLRELLIHNLALLHSKPGTYKEVYDVINKNYETHHAYDWYADNNMSGAFAYFGPSQFSEMWPELIRPNGWLFLIGEHASAHHAWIVGALESAVRGVFQMFESLHILKPENPDYITAMEFLDRKDVGPFGPIPREFPRRQKDKKVDDSRNVPEEGKDLTYAAAQILLSFLEMMFEADQKKASTTSE</sequence>
<dbReference type="EMBL" id="KV748500">
    <property type="protein sequence ID" value="OCL14974.1"/>
    <property type="molecule type" value="Genomic_DNA"/>
</dbReference>
<feature type="compositionally biased region" description="Basic and acidic residues" evidence="1">
    <location>
        <begin position="668"/>
        <end position="686"/>
    </location>
</feature>
<keyword evidence="4" id="KW-1185">Reference proteome</keyword>
<feature type="region of interest" description="Disordered" evidence="1">
    <location>
        <begin position="664"/>
        <end position="686"/>
    </location>
</feature>
<dbReference type="InterPro" id="IPR050281">
    <property type="entry name" value="Flavin_monoamine_oxidase"/>
</dbReference>
<dbReference type="OrthoDB" id="7777654at2759"/>
<gene>
    <name evidence="3" type="ORF">AOQ84DRAFT_163539</name>
</gene>
<evidence type="ECO:0000313" key="4">
    <source>
        <dbReference type="Proteomes" id="UP000250140"/>
    </source>
</evidence>
<evidence type="ECO:0000313" key="3">
    <source>
        <dbReference type="EMBL" id="OCL14974.1"/>
    </source>
</evidence>
<protein>
    <recommendedName>
        <fullName evidence="2">Amine oxidase domain-containing protein</fullName>
    </recommendedName>
</protein>
<dbReference type="GO" id="GO:0001716">
    <property type="term" value="F:L-amino-acid oxidase activity"/>
    <property type="evidence" value="ECO:0007669"/>
    <property type="project" value="TreeGrafter"/>
</dbReference>
<dbReference type="PANTHER" id="PTHR10742:SF342">
    <property type="entry name" value="AMINE OXIDASE"/>
    <property type="match status" value="1"/>
</dbReference>
<feature type="domain" description="Amine oxidase" evidence="2">
    <location>
        <begin position="120"/>
        <end position="628"/>
    </location>
</feature>
<dbReference type="InterPro" id="IPR002937">
    <property type="entry name" value="Amino_oxidase"/>
</dbReference>
<feature type="region of interest" description="Disordered" evidence="1">
    <location>
        <begin position="249"/>
        <end position="270"/>
    </location>
</feature>
<dbReference type="PANTHER" id="PTHR10742">
    <property type="entry name" value="FLAVIN MONOAMINE OXIDASE"/>
    <property type="match status" value="1"/>
</dbReference>
<name>A0A8E2JZK3_9PEZI</name>